<feature type="domain" description="SPX" evidence="8">
    <location>
        <begin position="1"/>
        <end position="317"/>
    </location>
</feature>
<reference evidence="9 10" key="1">
    <citation type="journal article" date="2016" name="Mol. Biol. Evol.">
        <title>Comparative Genomics of Early-Diverging Mushroom-Forming Fungi Provides Insights into the Origins of Lignocellulose Decay Capabilities.</title>
        <authorList>
            <person name="Nagy L.G."/>
            <person name="Riley R."/>
            <person name="Tritt A."/>
            <person name="Adam C."/>
            <person name="Daum C."/>
            <person name="Floudas D."/>
            <person name="Sun H."/>
            <person name="Yadav J.S."/>
            <person name="Pangilinan J."/>
            <person name="Larsson K.H."/>
            <person name="Matsuura K."/>
            <person name="Barry K."/>
            <person name="Labutti K."/>
            <person name="Kuo R."/>
            <person name="Ohm R.A."/>
            <person name="Bhattacharya S.S."/>
            <person name="Shirouzu T."/>
            <person name="Yoshinaga Y."/>
            <person name="Martin F.M."/>
            <person name="Grigoriev I.V."/>
            <person name="Hibbett D.S."/>
        </authorList>
    </citation>
    <scope>NUCLEOTIDE SEQUENCE [LARGE SCALE GENOMIC DNA]</scope>
    <source>
        <strain evidence="9 10">93-53</strain>
    </source>
</reference>
<dbReference type="CDD" id="cd14478">
    <property type="entry name" value="SPX_PHO87_PHO90_like"/>
    <property type="match status" value="1"/>
</dbReference>
<dbReference type="PANTHER" id="PTHR10283">
    <property type="entry name" value="SOLUTE CARRIER FAMILY 13 MEMBER"/>
    <property type="match status" value="1"/>
</dbReference>
<evidence type="ECO:0000256" key="6">
    <source>
        <dbReference type="SAM" id="MobiDB-lite"/>
    </source>
</evidence>
<feature type="transmembrane region" description="Helical" evidence="7">
    <location>
        <begin position="505"/>
        <end position="529"/>
    </location>
</feature>
<dbReference type="InterPro" id="IPR004331">
    <property type="entry name" value="SPX_dom"/>
</dbReference>
<proteinExistence type="predicted"/>
<feature type="transmembrane region" description="Helical" evidence="7">
    <location>
        <begin position="632"/>
        <end position="656"/>
    </location>
</feature>
<keyword evidence="2" id="KW-0813">Transport</keyword>
<feature type="transmembrane region" description="Helical" evidence="7">
    <location>
        <begin position="709"/>
        <end position="730"/>
    </location>
</feature>
<feature type="region of interest" description="Disordered" evidence="6">
    <location>
        <begin position="108"/>
        <end position="195"/>
    </location>
</feature>
<dbReference type="Pfam" id="PF03105">
    <property type="entry name" value="SPX"/>
    <property type="match status" value="2"/>
</dbReference>
<feature type="transmembrane region" description="Helical" evidence="7">
    <location>
        <begin position="549"/>
        <end position="572"/>
    </location>
</feature>
<evidence type="ECO:0000313" key="9">
    <source>
        <dbReference type="EMBL" id="KZT06062.1"/>
    </source>
</evidence>
<evidence type="ECO:0000256" key="5">
    <source>
        <dbReference type="ARBA" id="ARBA00023136"/>
    </source>
</evidence>
<evidence type="ECO:0000259" key="8">
    <source>
        <dbReference type="PROSITE" id="PS51382"/>
    </source>
</evidence>
<dbReference type="FunCoup" id="A0A165E1E6">
    <property type="interactions" value="169"/>
</dbReference>
<dbReference type="GO" id="GO:0006797">
    <property type="term" value="P:polyphosphate metabolic process"/>
    <property type="evidence" value="ECO:0007669"/>
    <property type="project" value="TreeGrafter"/>
</dbReference>
<feature type="transmembrane region" description="Helical" evidence="7">
    <location>
        <begin position="870"/>
        <end position="891"/>
    </location>
</feature>
<dbReference type="GeneID" id="63823461"/>
<accession>A0A165E1E6</accession>
<dbReference type="CDD" id="cd01115">
    <property type="entry name" value="SLC13_permease"/>
    <property type="match status" value="1"/>
</dbReference>
<organism evidence="9 10">
    <name type="scientific">Laetiporus sulphureus 93-53</name>
    <dbReference type="NCBI Taxonomy" id="1314785"/>
    <lineage>
        <taxon>Eukaryota</taxon>
        <taxon>Fungi</taxon>
        <taxon>Dikarya</taxon>
        <taxon>Basidiomycota</taxon>
        <taxon>Agaricomycotina</taxon>
        <taxon>Agaricomycetes</taxon>
        <taxon>Polyporales</taxon>
        <taxon>Laetiporus</taxon>
    </lineage>
</organism>
<dbReference type="InterPro" id="IPR004680">
    <property type="entry name" value="Cit_transptr-like_dom"/>
</dbReference>
<feature type="transmembrane region" description="Helical" evidence="7">
    <location>
        <begin position="593"/>
        <end position="612"/>
    </location>
</feature>
<evidence type="ECO:0000256" key="1">
    <source>
        <dbReference type="ARBA" id="ARBA00004141"/>
    </source>
</evidence>
<protein>
    <submittedName>
        <fullName evidence="9">Sodium/sulfate symporter</fullName>
    </submittedName>
</protein>
<dbReference type="Proteomes" id="UP000076871">
    <property type="component" value="Unassembled WGS sequence"/>
</dbReference>
<evidence type="ECO:0000313" key="10">
    <source>
        <dbReference type="Proteomes" id="UP000076871"/>
    </source>
</evidence>
<dbReference type="EMBL" id="KV427626">
    <property type="protein sequence ID" value="KZT06062.1"/>
    <property type="molecule type" value="Genomic_DNA"/>
</dbReference>
<dbReference type="OrthoDB" id="10260443at2759"/>
<name>A0A165E1E6_9APHY</name>
<feature type="region of interest" description="Disordered" evidence="6">
    <location>
        <begin position="210"/>
        <end position="236"/>
    </location>
</feature>
<feature type="compositionally biased region" description="Acidic residues" evidence="6">
    <location>
        <begin position="121"/>
        <end position="134"/>
    </location>
</feature>
<dbReference type="STRING" id="1314785.A0A165E1E6"/>
<dbReference type="PROSITE" id="PS51382">
    <property type="entry name" value="SPX"/>
    <property type="match status" value="1"/>
</dbReference>
<dbReference type="RefSeq" id="XP_040763802.1">
    <property type="nucleotide sequence ID" value="XM_040906432.1"/>
</dbReference>
<feature type="transmembrane region" description="Helical" evidence="7">
    <location>
        <begin position="821"/>
        <end position="840"/>
    </location>
</feature>
<evidence type="ECO:0000256" key="7">
    <source>
        <dbReference type="SAM" id="Phobius"/>
    </source>
</evidence>
<evidence type="ECO:0000256" key="3">
    <source>
        <dbReference type="ARBA" id="ARBA00022692"/>
    </source>
</evidence>
<dbReference type="NCBIfam" id="TIGR00785">
    <property type="entry name" value="dass"/>
    <property type="match status" value="1"/>
</dbReference>
<evidence type="ECO:0000256" key="2">
    <source>
        <dbReference type="ARBA" id="ARBA00022448"/>
    </source>
</evidence>
<feature type="transmembrane region" description="Helical" evidence="7">
    <location>
        <begin position="776"/>
        <end position="809"/>
    </location>
</feature>
<dbReference type="PANTHER" id="PTHR10283:SF92">
    <property type="entry name" value="LOW-AFFINITY PHOSPHATE TRANSPORTER PHO91"/>
    <property type="match status" value="1"/>
</dbReference>
<keyword evidence="10" id="KW-1185">Reference proteome</keyword>
<feature type="transmembrane region" description="Helical" evidence="7">
    <location>
        <begin position="737"/>
        <end position="756"/>
    </location>
</feature>
<dbReference type="GO" id="GO:0005315">
    <property type="term" value="F:phosphate transmembrane transporter activity"/>
    <property type="evidence" value="ECO:0007669"/>
    <property type="project" value="TreeGrafter"/>
</dbReference>
<comment type="subcellular location">
    <subcellularLocation>
        <location evidence="1">Membrane</location>
        <topology evidence="1">Multi-pass membrane protein</topology>
    </subcellularLocation>
</comment>
<dbReference type="GO" id="GO:0006817">
    <property type="term" value="P:phosphate ion transport"/>
    <property type="evidence" value="ECO:0007669"/>
    <property type="project" value="TreeGrafter"/>
</dbReference>
<feature type="transmembrane region" description="Helical" evidence="7">
    <location>
        <begin position="453"/>
        <end position="484"/>
    </location>
</feature>
<dbReference type="GO" id="GO:0005886">
    <property type="term" value="C:plasma membrane"/>
    <property type="evidence" value="ECO:0007669"/>
    <property type="project" value="TreeGrafter"/>
</dbReference>
<sequence>MKFSSSLKFNAVPEWWDEYIAYDALKKAVYQLEKQQAGLGESLLEGHDLEANEETALIGHPVDHLSTDSLFVPLLDRELKKICIFYEAQEKELLDEVKQLERLVEQQEEVGPDAGHQYTDADTDDDEDEDEEYEDIHSLNSPLRSREPTRSPSRHPNRQHSMSLSNAMGAPHVPGSKKRLESAHARRYSLSSADDHGELEASIASLRSQYVEQSAQSSGSHATGASASPQNTTRGLSSKLNRMKDSITSLGAPPTVWTAKNNYAMDIQLLFKRRITNLYLSITSLRSYVELNYSGFRKILKKYDKVTDSELQEHYLHDIVEQATPFTQASKDKLSGVIASLVQLYAKCVTHGDVPAAQRQLKLHQREHIAWERDTVWRQMIGQARRGETDTAGPAALGGSLVLEPEKSLLDVRTRAGRLRLTAKQLYLLLSLITFAILLNVRTIDGVEANRCFAILVFATIMWATEAIPLFVTSILVPLLLVCLRVIRSSDDEERRLSTSEATKYIFSMMFSPTIMLLIGGFTIASALSKTAIDRVLITKVLSLAGTRPSVVLLAFMGVACFASMWISNVAAPTLCFSLIQPILRTLPAKSKFAPCLILGIALAANIGGQSSPISSPQNLIALAAMDPPLDWASWFAVALPVSGVSILLIWVLLLVTYRPSRSPDGECELEIRPIRAPKENFTAKQYWVSIVCLVTILLWCFEHEIEDLVGDMGIVAIIPIVAFFSTGVLKKEDFEQFLWTVVFLAMGGIALGKGVTSSGLLDVMDDKIRELISGLSLYTVVLVLSFIVLVVSTFISHTIASVLLVPIAKEVGSNMPGNRENLLIFLTGLLCSTGMGMPVSGFPNQTAANQEDEMGQLYLTNVDFLKNGVPASIIAMMVVATVGFLLMQVIGL</sequence>
<dbReference type="InParanoid" id="A0A165E1E6"/>
<dbReference type="Pfam" id="PF03600">
    <property type="entry name" value="CitMHS"/>
    <property type="match status" value="1"/>
</dbReference>
<dbReference type="InterPro" id="IPR001898">
    <property type="entry name" value="SLC13A/DASS"/>
</dbReference>
<gene>
    <name evidence="9" type="ORF">LAESUDRAFT_700933</name>
</gene>
<keyword evidence="4 7" id="KW-1133">Transmembrane helix</keyword>
<evidence type="ECO:0000256" key="4">
    <source>
        <dbReference type="ARBA" id="ARBA00022989"/>
    </source>
</evidence>
<keyword evidence="3 7" id="KW-0812">Transmembrane</keyword>
<dbReference type="AlphaFoldDB" id="A0A165E1E6"/>
<feature type="compositionally biased region" description="Low complexity" evidence="6">
    <location>
        <begin position="213"/>
        <end position="228"/>
    </location>
</feature>
<keyword evidence="5 7" id="KW-0472">Membrane</keyword>